<gene>
    <name evidence="3" type="ORF">KXQ929_LOCUS45908</name>
</gene>
<organism evidence="3 4">
    <name type="scientific">Adineta steineri</name>
    <dbReference type="NCBI Taxonomy" id="433720"/>
    <lineage>
        <taxon>Eukaryota</taxon>
        <taxon>Metazoa</taxon>
        <taxon>Spiralia</taxon>
        <taxon>Gnathifera</taxon>
        <taxon>Rotifera</taxon>
        <taxon>Eurotatoria</taxon>
        <taxon>Bdelloidea</taxon>
        <taxon>Adinetida</taxon>
        <taxon>Adinetidae</taxon>
        <taxon>Adineta</taxon>
    </lineage>
</organism>
<dbReference type="GO" id="GO:0016491">
    <property type="term" value="F:oxidoreductase activity"/>
    <property type="evidence" value="ECO:0007669"/>
    <property type="project" value="InterPro"/>
</dbReference>
<evidence type="ECO:0000313" key="4">
    <source>
        <dbReference type="Proteomes" id="UP000663868"/>
    </source>
</evidence>
<evidence type="ECO:0000256" key="1">
    <source>
        <dbReference type="ARBA" id="ARBA00022679"/>
    </source>
</evidence>
<dbReference type="GO" id="GO:0016740">
    <property type="term" value="F:transferase activity"/>
    <property type="evidence" value="ECO:0007669"/>
    <property type="project" value="UniProtKB-KW"/>
</dbReference>
<dbReference type="Proteomes" id="UP000663868">
    <property type="component" value="Unassembled WGS sequence"/>
</dbReference>
<dbReference type="Gene3D" id="3.40.50.720">
    <property type="entry name" value="NAD(P)-binding Rossmann-like Domain"/>
    <property type="match status" value="1"/>
</dbReference>
<proteinExistence type="predicted"/>
<dbReference type="Pfam" id="PF08240">
    <property type="entry name" value="ADH_N"/>
    <property type="match status" value="1"/>
</dbReference>
<dbReference type="SMART" id="SM00829">
    <property type="entry name" value="PKS_ER"/>
    <property type="match status" value="1"/>
</dbReference>
<keyword evidence="1" id="KW-0808">Transferase</keyword>
<dbReference type="InterPro" id="IPR011032">
    <property type="entry name" value="GroES-like_sf"/>
</dbReference>
<feature type="domain" description="Enoyl reductase (ER)" evidence="2">
    <location>
        <begin position="249"/>
        <end position="430"/>
    </location>
</feature>
<dbReference type="Gene3D" id="3.90.180.10">
    <property type="entry name" value="Medium-chain alcohol dehydrogenases, catalytic domain"/>
    <property type="match status" value="1"/>
</dbReference>
<dbReference type="InterPro" id="IPR020843">
    <property type="entry name" value="ER"/>
</dbReference>
<dbReference type="InterPro" id="IPR050444">
    <property type="entry name" value="Polyketide_Synthase"/>
</dbReference>
<evidence type="ECO:0000259" key="2">
    <source>
        <dbReference type="SMART" id="SM00829"/>
    </source>
</evidence>
<sequence>FQKRISKEILERLAERIDQAWLIFIKDEKKNILSSLLPCSNIKIFSIYDSTLDIISSGISIFLTSYKQVNIIFAWQLHQISLNENNHDDYFVFKQNEELLCGTFSHILRIIQRISPHFSPFIYVLTDHGQFNNDSNLNIIASPFIGLARTLITEYERNKLKLIDLQTSLDNQLIFIHSLVEYMINSRYSTDTCEVVLRLNDTNQNQIQHLTWHYEMLQKSIDDDDDEEEEEEEEKCKLEQISIIPKRDADEKSFRLCREKKELLSSDMVEVRIHCVGINFRDVLKSRGLYPYIRTFAQSDDEQPKVNRDTEPGSDFVGTIVRVGSTTTNFQIGDHVVGCTGNGTYHSHIVINSQSMVRIPSNIRLTDEQLCGMPTPLLTVIYSLKYRVHLQSHQTVLIHAATGAAGQWCIQYCQYIGARLKQQPYELYPEKD</sequence>
<comment type="caution">
    <text evidence="3">The sequence shown here is derived from an EMBL/GenBank/DDBJ whole genome shotgun (WGS) entry which is preliminary data.</text>
</comment>
<accession>A0A820IJN7</accession>
<dbReference type="AlphaFoldDB" id="A0A820IJN7"/>
<dbReference type="CDD" id="cd05195">
    <property type="entry name" value="enoyl_red"/>
    <property type="match status" value="1"/>
</dbReference>
<name>A0A820IJN7_9BILA</name>
<reference evidence="3" key="1">
    <citation type="submission" date="2021-02" db="EMBL/GenBank/DDBJ databases">
        <authorList>
            <person name="Nowell W R."/>
        </authorList>
    </citation>
    <scope>NUCLEOTIDE SEQUENCE</scope>
</reference>
<dbReference type="InterPro" id="IPR013154">
    <property type="entry name" value="ADH-like_N"/>
</dbReference>
<dbReference type="PANTHER" id="PTHR45681">
    <property type="entry name" value="POLYKETIDE SYNTHASE 44-RELATED"/>
    <property type="match status" value="1"/>
</dbReference>
<dbReference type="PANTHER" id="PTHR45681:SF6">
    <property type="entry name" value="POLYKETIDE SYNTHASE 37"/>
    <property type="match status" value="1"/>
</dbReference>
<dbReference type="EMBL" id="CAJOBB010014698">
    <property type="protein sequence ID" value="CAF4307932.1"/>
    <property type="molecule type" value="Genomic_DNA"/>
</dbReference>
<evidence type="ECO:0000313" key="3">
    <source>
        <dbReference type="EMBL" id="CAF4307932.1"/>
    </source>
</evidence>
<feature type="non-terminal residue" evidence="3">
    <location>
        <position position="432"/>
    </location>
</feature>
<protein>
    <recommendedName>
        <fullName evidence="2">Enoyl reductase (ER) domain-containing protein</fullName>
    </recommendedName>
</protein>
<dbReference type="SUPFAM" id="SSF50129">
    <property type="entry name" value="GroES-like"/>
    <property type="match status" value="1"/>
</dbReference>
<feature type="non-terminal residue" evidence="3">
    <location>
        <position position="1"/>
    </location>
</feature>